<organism evidence="3 5">
    <name type="scientific">Collybiopsis confluens</name>
    <dbReference type="NCBI Taxonomy" id="2823264"/>
    <lineage>
        <taxon>Eukaryota</taxon>
        <taxon>Fungi</taxon>
        <taxon>Dikarya</taxon>
        <taxon>Basidiomycota</taxon>
        <taxon>Agaricomycotina</taxon>
        <taxon>Agaricomycetes</taxon>
        <taxon>Agaricomycetidae</taxon>
        <taxon>Agaricales</taxon>
        <taxon>Marasmiineae</taxon>
        <taxon>Omphalotaceae</taxon>
        <taxon>Collybiopsis</taxon>
    </lineage>
</organism>
<dbReference type="AlphaFoldDB" id="A0A8H5CSD5"/>
<keyword evidence="5" id="KW-1185">Reference proteome</keyword>
<comment type="caution">
    <text evidence="3">The sequence shown here is derived from an EMBL/GenBank/DDBJ whole genome shotgun (WGS) entry which is preliminary data.</text>
</comment>
<protein>
    <submittedName>
        <fullName evidence="3">Uncharacterized protein</fullName>
    </submittedName>
</protein>
<keyword evidence="2" id="KW-0732">Signal</keyword>
<name>A0A8H5CSD5_9AGAR</name>
<dbReference type="EMBL" id="JAACJN010000341">
    <property type="protein sequence ID" value="KAF5347149.1"/>
    <property type="molecule type" value="Genomic_DNA"/>
</dbReference>
<feature type="compositionally biased region" description="Low complexity" evidence="1">
    <location>
        <begin position="153"/>
        <end position="182"/>
    </location>
</feature>
<dbReference type="EMBL" id="JAACJN010000298">
    <property type="protein sequence ID" value="KAF5350287.1"/>
    <property type="molecule type" value="Genomic_DNA"/>
</dbReference>
<proteinExistence type="predicted"/>
<reference evidence="3 5" key="1">
    <citation type="journal article" date="2020" name="ISME J.">
        <title>Uncovering the hidden diversity of litter-decomposition mechanisms in mushroom-forming fungi.</title>
        <authorList>
            <person name="Floudas D."/>
            <person name="Bentzer J."/>
            <person name="Ahren D."/>
            <person name="Johansson T."/>
            <person name="Persson P."/>
            <person name="Tunlid A."/>
        </authorList>
    </citation>
    <scope>NUCLEOTIDE SEQUENCE [LARGE SCALE GENOMIC DNA]</scope>
    <source>
        <strain evidence="3 5">CBS 406.79</strain>
    </source>
</reference>
<accession>A0A8H5CSD5</accession>
<dbReference type="Proteomes" id="UP000518752">
    <property type="component" value="Unassembled WGS sequence"/>
</dbReference>
<feature type="chain" id="PRO_5036430904" evidence="2">
    <location>
        <begin position="20"/>
        <end position="206"/>
    </location>
</feature>
<dbReference type="OrthoDB" id="3063893at2759"/>
<evidence type="ECO:0000313" key="3">
    <source>
        <dbReference type="EMBL" id="KAF5347149.1"/>
    </source>
</evidence>
<sequence>MLLLLPLTILILHLGSAWSNPISSVNVTIWQFGGAHRLVGGISTEPLQAIGTASGGLATTYLYQALTPQVQTVTTGTKNQTLTETVTLTRTMVISASGWIETPAPSVVIQCSFVSGTDGVCFDQTSTASGAAASDVLQVSMPSPPAVTTSFPATLSTPGSSAPASTSPTSTSTLPNSSGSSGSVTVTVRAVGAILLLHVLAMIWIL</sequence>
<feature type="signal peptide" evidence="2">
    <location>
        <begin position="1"/>
        <end position="19"/>
    </location>
</feature>
<evidence type="ECO:0000313" key="5">
    <source>
        <dbReference type="Proteomes" id="UP000518752"/>
    </source>
</evidence>
<evidence type="ECO:0000256" key="2">
    <source>
        <dbReference type="SAM" id="SignalP"/>
    </source>
</evidence>
<gene>
    <name evidence="3" type="ORF">D9757_013653</name>
    <name evidence="4" type="ORF">D9757_014451</name>
</gene>
<feature type="region of interest" description="Disordered" evidence="1">
    <location>
        <begin position="148"/>
        <end position="182"/>
    </location>
</feature>
<evidence type="ECO:0000313" key="4">
    <source>
        <dbReference type="EMBL" id="KAF5350287.1"/>
    </source>
</evidence>
<evidence type="ECO:0000256" key="1">
    <source>
        <dbReference type="SAM" id="MobiDB-lite"/>
    </source>
</evidence>